<sequence>MNPNSSASNDHTRLAYIKTPELVPSDPHDSCIEPDGSHRVVLAGSTSGLRYFAKGSTQIPYCASEQISSTIQPVTAHSTPTGDSHLLSELLRLPGFAENFYQPLQQRLAGLSPPGLCSMCGTPSPGPLSVPPTPAPEPISSRGNTLRTKTESLLSPPRFHPYSRQTTKHLPSSTLREDLVIDEVTSDEARCSTKAADNIPSQVPEHHEEIILDEPNSQFQEIFDISSTSNNVPSPPTFEISPLAQQASLLGLQEQEIRKEKELQRKQEEEQRIFWMDSPTPILRGHQESESTVASLSLGMAPGPTSSSWLSTVSNLSDKDSSQDHGRPSSPMHLSDNAAAEHNDGCLEAENSATISLGGASQGDQSEKRVIKHTMPLLTIIDHLMADGCANVTSQLTNIDEHSRCSGSLSDVYQAKWPDGSIVAVKCLRALTNSDVPPGKILKHTARELYTWSRASHRNVLELYGLAVVRGKLAMVASWMKYGSLLSYIHAQPQVDRCGLCAQIAGGLEHMHDLGLVHGDIKGNNVVVSADGIAKITDFGSSTMAREFAVAFTATQTVNYSIRWAAPELFASKPACFKTDVYAFAKTVLEALTGDIPHKSLNDFAVMSLVGLKGGLPDRPTECIPPRSKKGNILWNQLSLCWSLNPSQRPTIFEMFVLMADMSQEDLTYIP</sequence>
<feature type="compositionally biased region" description="Pro residues" evidence="1">
    <location>
        <begin position="126"/>
        <end position="137"/>
    </location>
</feature>
<protein>
    <submittedName>
        <fullName evidence="3">Putative serine/threonine-protein kinase DDB_G0272254</fullName>
    </submittedName>
</protein>
<name>A0A0B7FX45_THACB</name>
<evidence type="ECO:0000313" key="4">
    <source>
        <dbReference type="Proteomes" id="UP000059188"/>
    </source>
</evidence>
<dbReference type="Gene3D" id="1.10.510.10">
    <property type="entry name" value="Transferase(Phosphotransferase) domain 1"/>
    <property type="match status" value="1"/>
</dbReference>
<dbReference type="InterPro" id="IPR011009">
    <property type="entry name" value="Kinase-like_dom_sf"/>
</dbReference>
<dbReference type="GO" id="GO:0004674">
    <property type="term" value="F:protein serine/threonine kinase activity"/>
    <property type="evidence" value="ECO:0007669"/>
    <property type="project" value="TreeGrafter"/>
</dbReference>
<keyword evidence="4" id="KW-1185">Reference proteome</keyword>
<feature type="region of interest" description="Disordered" evidence="1">
    <location>
        <begin position="126"/>
        <end position="170"/>
    </location>
</feature>
<gene>
    <name evidence="3" type="ORF">RSOLAG1IB_10031</name>
</gene>
<dbReference type="STRING" id="1108050.A0A0B7FX45"/>
<dbReference type="InterPro" id="IPR000719">
    <property type="entry name" value="Prot_kinase_dom"/>
</dbReference>
<dbReference type="SMART" id="SM00220">
    <property type="entry name" value="S_TKc"/>
    <property type="match status" value="1"/>
</dbReference>
<dbReference type="InterPro" id="IPR051681">
    <property type="entry name" value="Ser/Thr_Kinases-Pseudokinases"/>
</dbReference>
<feature type="compositionally biased region" description="Basic and acidic residues" evidence="1">
    <location>
        <begin position="260"/>
        <end position="272"/>
    </location>
</feature>
<keyword evidence="3" id="KW-0808">Transferase</keyword>
<feature type="region of interest" description="Disordered" evidence="1">
    <location>
        <begin position="260"/>
        <end position="337"/>
    </location>
</feature>
<organism evidence="3 4">
    <name type="scientific">Thanatephorus cucumeris (strain AG1-IB / isolate 7/3/14)</name>
    <name type="common">Lettuce bottom rot fungus</name>
    <name type="synonym">Rhizoctonia solani</name>
    <dbReference type="NCBI Taxonomy" id="1108050"/>
    <lineage>
        <taxon>Eukaryota</taxon>
        <taxon>Fungi</taxon>
        <taxon>Dikarya</taxon>
        <taxon>Basidiomycota</taxon>
        <taxon>Agaricomycotina</taxon>
        <taxon>Agaricomycetes</taxon>
        <taxon>Cantharellales</taxon>
        <taxon>Ceratobasidiaceae</taxon>
        <taxon>Rhizoctonia</taxon>
        <taxon>Rhizoctonia solani AG-1</taxon>
    </lineage>
</organism>
<dbReference type="AlphaFoldDB" id="A0A0B7FX45"/>
<dbReference type="PANTHER" id="PTHR44329">
    <property type="entry name" value="SERINE/THREONINE-PROTEIN KINASE TNNI3K-RELATED"/>
    <property type="match status" value="1"/>
</dbReference>
<dbReference type="Proteomes" id="UP000059188">
    <property type="component" value="Unassembled WGS sequence"/>
</dbReference>
<reference evidence="3 4" key="1">
    <citation type="submission" date="2014-11" db="EMBL/GenBank/DDBJ databases">
        <authorList>
            <person name="Wibberg Daniel"/>
        </authorList>
    </citation>
    <scope>NUCLEOTIDE SEQUENCE [LARGE SCALE GENOMIC DNA]</scope>
    <source>
        <strain evidence="3">Rhizoctonia solani AG1-IB 7/3/14</strain>
    </source>
</reference>
<dbReference type="PROSITE" id="PS00108">
    <property type="entry name" value="PROTEIN_KINASE_ST"/>
    <property type="match status" value="1"/>
</dbReference>
<feature type="compositionally biased region" description="Polar residues" evidence="1">
    <location>
        <begin position="141"/>
        <end position="153"/>
    </location>
</feature>
<dbReference type="Pfam" id="PF07714">
    <property type="entry name" value="PK_Tyr_Ser-Thr"/>
    <property type="match status" value="1"/>
</dbReference>
<feature type="compositionally biased region" description="Low complexity" evidence="1">
    <location>
        <begin position="305"/>
        <end position="316"/>
    </location>
</feature>
<evidence type="ECO:0000313" key="3">
    <source>
        <dbReference type="EMBL" id="CEL61449.1"/>
    </source>
</evidence>
<dbReference type="InterPro" id="IPR008271">
    <property type="entry name" value="Ser/Thr_kinase_AS"/>
</dbReference>
<dbReference type="SUPFAM" id="SSF56112">
    <property type="entry name" value="Protein kinase-like (PK-like)"/>
    <property type="match status" value="1"/>
</dbReference>
<accession>A0A0B7FX45</accession>
<dbReference type="GO" id="GO:0005524">
    <property type="term" value="F:ATP binding"/>
    <property type="evidence" value="ECO:0007669"/>
    <property type="project" value="InterPro"/>
</dbReference>
<evidence type="ECO:0000259" key="2">
    <source>
        <dbReference type="PROSITE" id="PS50011"/>
    </source>
</evidence>
<feature type="domain" description="Protein kinase" evidence="2">
    <location>
        <begin position="398"/>
        <end position="670"/>
    </location>
</feature>
<dbReference type="PROSITE" id="PS50011">
    <property type="entry name" value="PROTEIN_KINASE_DOM"/>
    <property type="match status" value="1"/>
</dbReference>
<feature type="compositionally biased region" description="Basic and acidic residues" evidence="1">
    <location>
        <begin position="317"/>
        <end position="327"/>
    </location>
</feature>
<dbReference type="EMBL" id="LN679156">
    <property type="protein sequence ID" value="CEL61449.1"/>
    <property type="molecule type" value="Genomic_DNA"/>
</dbReference>
<keyword evidence="3" id="KW-0418">Kinase</keyword>
<dbReference type="InterPro" id="IPR001245">
    <property type="entry name" value="Ser-Thr/Tyr_kinase_cat_dom"/>
</dbReference>
<evidence type="ECO:0000256" key="1">
    <source>
        <dbReference type="SAM" id="MobiDB-lite"/>
    </source>
</evidence>
<proteinExistence type="predicted"/>